<dbReference type="InParanoid" id="H2Y3A5"/>
<accession>H2Y3A5</accession>
<dbReference type="EMBL" id="EAAA01001336">
    <property type="status" value="NOT_ANNOTATED_CDS"/>
    <property type="molecule type" value="Genomic_DNA"/>
</dbReference>
<dbReference type="AlphaFoldDB" id="H2Y3A5"/>
<dbReference type="Proteomes" id="UP000008144">
    <property type="component" value="Chromosome 2"/>
</dbReference>
<protein>
    <submittedName>
        <fullName evidence="1">Uncharacterized protein</fullName>
    </submittedName>
</protein>
<reference evidence="1" key="4">
    <citation type="submission" date="2025-09" db="UniProtKB">
        <authorList>
            <consortium name="Ensembl"/>
        </authorList>
    </citation>
    <scope>IDENTIFICATION</scope>
</reference>
<reference evidence="1" key="2">
    <citation type="journal article" date="2008" name="Genome Biol.">
        <title>Improved genome assembly and evidence-based global gene model set for the chordate Ciona intestinalis: new insight into intron and operon populations.</title>
        <authorList>
            <person name="Satou Y."/>
            <person name="Mineta K."/>
            <person name="Ogasawara M."/>
            <person name="Sasakura Y."/>
            <person name="Shoguchi E."/>
            <person name="Ueno K."/>
            <person name="Yamada L."/>
            <person name="Matsumoto J."/>
            <person name="Wasserscheid J."/>
            <person name="Dewar K."/>
            <person name="Wiley G.B."/>
            <person name="Macmil S.L."/>
            <person name="Roe B.A."/>
            <person name="Zeller R.W."/>
            <person name="Hastings K.E."/>
            <person name="Lemaire P."/>
            <person name="Lindquist E."/>
            <person name="Endo T."/>
            <person name="Hotta K."/>
            <person name="Inaba K."/>
        </authorList>
    </citation>
    <scope>NUCLEOTIDE SEQUENCE [LARGE SCALE GENOMIC DNA]</scope>
    <source>
        <strain evidence="1">wild type</strain>
    </source>
</reference>
<organism evidence="1 2">
    <name type="scientific">Ciona intestinalis</name>
    <name type="common">Transparent sea squirt</name>
    <name type="synonym">Ascidia intestinalis</name>
    <dbReference type="NCBI Taxonomy" id="7719"/>
    <lineage>
        <taxon>Eukaryota</taxon>
        <taxon>Metazoa</taxon>
        <taxon>Chordata</taxon>
        <taxon>Tunicata</taxon>
        <taxon>Ascidiacea</taxon>
        <taxon>Phlebobranchia</taxon>
        <taxon>Cionidae</taxon>
        <taxon>Ciona</taxon>
    </lineage>
</organism>
<sequence length="52" mass="6425">FVHLSSLIHQHHNKLRVEHLIYAELYLHSYSHHCRSQLDIKLLSLERNLYYR</sequence>
<keyword evidence="2" id="KW-1185">Reference proteome</keyword>
<evidence type="ECO:0000313" key="2">
    <source>
        <dbReference type="Proteomes" id="UP000008144"/>
    </source>
</evidence>
<proteinExistence type="predicted"/>
<evidence type="ECO:0000313" key="1">
    <source>
        <dbReference type="Ensembl" id="ENSCINP00000036390.1"/>
    </source>
</evidence>
<dbReference type="Ensembl" id="ENSCINT00000034114.1">
    <property type="protein sequence ID" value="ENSCINP00000036390.1"/>
    <property type="gene ID" value="ENSCING00000019863.1"/>
</dbReference>
<reference evidence="2" key="1">
    <citation type="journal article" date="2002" name="Science">
        <title>The draft genome of Ciona intestinalis: insights into chordate and vertebrate origins.</title>
        <authorList>
            <person name="Dehal P."/>
            <person name="Satou Y."/>
            <person name="Campbell R.K."/>
            <person name="Chapman J."/>
            <person name="Degnan B."/>
            <person name="De Tomaso A."/>
            <person name="Davidson B."/>
            <person name="Di Gregorio A."/>
            <person name="Gelpke M."/>
            <person name="Goodstein D.M."/>
            <person name="Harafuji N."/>
            <person name="Hastings K.E."/>
            <person name="Ho I."/>
            <person name="Hotta K."/>
            <person name="Huang W."/>
            <person name="Kawashima T."/>
            <person name="Lemaire P."/>
            <person name="Martinez D."/>
            <person name="Meinertzhagen I.A."/>
            <person name="Necula S."/>
            <person name="Nonaka M."/>
            <person name="Putnam N."/>
            <person name="Rash S."/>
            <person name="Saiga H."/>
            <person name="Satake M."/>
            <person name="Terry A."/>
            <person name="Yamada L."/>
            <person name="Wang H.G."/>
            <person name="Awazu S."/>
            <person name="Azumi K."/>
            <person name="Boore J."/>
            <person name="Branno M."/>
            <person name="Chin-Bow S."/>
            <person name="DeSantis R."/>
            <person name="Doyle S."/>
            <person name="Francino P."/>
            <person name="Keys D.N."/>
            <person name="Haga S."/>
            <person name="Hayashi H."/>
            <person name="Hino K."/>
            <person name="Imai K.S."/>
            <person name="Inaba K."/>
            <person name="Kano S."/>
            <person name="Kobayashi K."/>
            <person name="Kobayashi M."/>
            <person name="Lee B.I."/>
            <person name="Makabe K.W."/>
            <person name="Manohar C."/>
            <person name="Matassi G."/>
            <person name="Medina M."/>
            <person name="Mochizuki Y."/>
            <person name="Mount S."/>
            <person name="Morishita T."/>
            <person name="Miura S."/>
            <person name="Nakayama A."/>
            <person name="Nishizaka S."/>
            <person name="Nomoto H."/>
            <person name="Ohta F."/>
            <person name="Oishi K."/>
            <person name="Rigoutsos I."/>
            <person name="Sano M."/>
            <person name="Sasaki A."/>
            <person name="Sasakura Y."/>
            <person name="Shoguchi E."/>
            <person name="Shin-i T."/>
            <person name="Spagnuolo A."/>
            <person name="Stainier D."/>
            <person name="Suzuki M.M."/>
            <person name="Tassy O."/>
            <person name="Takatori N."/>
            <person name="Tokuoka M."/>
            <person name="Yagi K."/>
            <person name="Yoshizaki F."/>
            <person name="Wada S."/>
            <person name="Zhang C."/>
            <person name="Hyatt P.D."/>
            <person name="Larimer F."/>
            <person name="Detter C."/>
            <person name="Doggett N."/>
            <person name="Glavina T."/>
            <person name="Hawkins T."/>
            <person name="Richardson P."/>
            <person name="Lucas S."/>
            <person name="Kohara Y."/>
            <person name="Levine M."/>
            <person name="Satoh N."/>
            <person name="Rokhsar D.S."/>
        </authorList>
    </citation>
    <scope>NUCLEOTIDE SEQUENCE [LARGE SCALE GENOMIC DNA]</scope>
</reference>
<name>H2Y3A5_CIOIN</name>
<reference evidence="1" key="3">
    <citation type="submission" date="2025-08" db="UniProtKB">
        <authorList>
            <consortium name="Ensembl"/>
        </authorList>
    </citation>
    <scope>IDENTIFICATION</scope>
</reference>
<dbReference type="HOGENOM" id="CLU_3092582_0_0_1"/>